<dbReference type="Proteomes" id="UP000193689">
    <property type="component" value="Unassembled WGS sequence"/>
</dbReference>
<accession>A0A1Y2E3T1</accession>
<proteinExistence type="predicted"/>
<organism evidence="1 2">
    <name type="scientific">Pseudomassariella vexata</name>
    <dbReference type="NCBI Taxonomy" id="1141098"/>
    <lineage>
        <taxon>Eukaryota</taxon>
        <taxon>Fungi</taxon>
        <taxon>Dikarya</taxon>
        <taxon>Ascomycota</taxon>
        <taxon>Pezizomycotina</taxon>
        <taxon>Sordariomycetes</taxon>
        <taxon>Xylariomycetidae</taxon>
        <taxon>Amphisphaeriales</taxon>
        <taxon>Pseudomassariaceae</taxon>
        <taxon>Pseudomassariella</taxon>
    </lineage>
</organism>
<dbReference type="AlphaFoldDB" id="A0A1Y2E3T1"/>
<dbReference type="EMBL" id="MCFJ01000005">
    <property type="protein sequence ID" value="ORY66182.1"/>
    <property type="molecule type" value="Genomic_DNA"/>
</dbReference>
<dbReference type="RefSeq" id="XP_040717146.1">
    <property type="nucleotide sequence ID" value="XM_040854751.1"/>
</dbReference>
<dbReference type="OrthoDB" id="5417628at2759"/>
<dbReference type="InParanoid" id="A0A1Y2E3T1"/>
<name>A0A1Y2E3T1_9PEZI</name>
<sequence length="206" mass="23517">MRYDDWDVLLFPKGSKVPLKEFKTNCHVVNDIEFVHTSGSYGLPTMTCFMPGLPTGTPFNISLHSWKAPEVSQYTKNYSEHDELVKFEARVFIDGRLAATASFHQGGVWPQLLCQSFDFTKNGELQDLKFPAFRDEVLRQSYWNPADDLGRIKIVISEGFPRDSLSVPMERVKNIVAFSFQHAPIEILESSGIAWPNPAMWRRGPF</sequence>
<keyword evidence="2" id="KW-1185">Reference proteome</keyword>
<feature type="non-terminal residue" evidence="1">
    <location>
        <position position="206"/>
    </location>
</feature>
<evidence type="ECO:0000313" key="2">
    <source>
        <dbReference type="Proteomes" id="UP000193689"/>
    </source>
</evidence>
<reference evidence="1 2" key="1">
    <citation type="submission" date="2016-07" db="EMBL/GenBank/DDBJ databases">
        <title>Pervasive Adenine N6-methylation of Active Genes in Fungi.</title>
        <authorList>
            <consortium name="DOE Joint Genome Institute"/>
            <person name="Mondo S.J."/>
            <person name="Dannebaum R.O."/>
            <person name="Kuo R.C."/>
            <person name="Labutti K."/>
            <person name="Haridas S."/>
            <person name="Kuo A."/>
            <person name="Salamov A."/>
            <person name="Ahrendt S.R."/>
            <person name="Lipzen A."/>
            <person name="Sullivan W."/>
            <person name="Andreopoulos W.B."/>
            <person name="Clum A."/>
            <person name="Lindquist E."/>
            <person name="Daum C."/>
            <person name="Ramamoorthy G.K."/>
            <person name="Gryganskyi A."/>
            <person name="Culley D."/>
            <person name="Magnuson J.K."/>
            <person name="James T.Y."/>
            <person name="O'Malley M.A."/>
            <person name="Stajich J.E."/>
            <person name="Spatafora J.W."/>
            <person name="Visel A."/>
            <person name="Grigoriev I.V."/>
        </authorList>
    </citation>
    <scope>NUCLEOTIDE SEQUENCE [LARGE SCALE GENOMIC DNA]</scope>
    <source>
        <strain evidence="1 2">CBS 129021</strain>
    </source>
</reference>
<gene>
    <name evidence="1" type="ORF">BCR38DRAFT_319153</name>
</gene>
<dbReference type="GeneID" id="63770963"/>
<dbReference type="STRING" id="1141098.A0A1Y2E3T1"/>
<protein>
    <submittedName>
        <fullName evidence="1">Uncharacterized protein</fullName>
    </submittedName>
</protein>
<comment type="caution">
    <text evidence="1">The sequence shown here is derived from an EMBL/GenBank/DDBJ whole genome shotgun (WGS) entry which is preliminary data.</text>
</comment>
<evidence type="ECO:0000313" key="1">
    <source>
        <dbReference type="EMBL" id="ORY66182.1"/>
    </source>
</evidence>